<dbReference type="GeneID" id="56273825"/>
<gene>
    <name evidence="6" type="ORF">ERW49_02185</name>
</gene>
<evidence type="ECO:0000256" key="1">
    <source>
        <dbReference type="ARBA" id="ARBA00006157"/>
    </source>
</evidence>
<name>A0A4Q5KRZ2_9GAMM</name>
<dbReference type="Gene3D" id="1.10.260.40">
    <property type="entry name" value="lambda repressor-like DNA-binding domains"/>
    <property type="match status" value="1"/>
</dbReference>
<accession>A0A4Q5KRZ2</accession>
<dbReference type="SUPFAM" id="SSF47413">
    <property type="entry name" value="lambda repressor-like DNA-binding domains"/>
    <property type="match status" value="1"/>
</dbReference>
<comment type="caution">
    <text evidence="6">The sequence shown here is derived from an EMBL/GenBank/DDBJ whole genome shotgun (WGS) entry which is preliminary data.</text>
</comment>
<dbReference type="EMBL" id="SEZJ01000002">
    <property type="protein sequence ID" value="RYU47886.1"/>
    <property type="molecule type" value="Genomic_DNA"/>
</dbReference>
<protein>
    <submittedName>
        <fullName evidence="6">Transcriptional regulator</fullName>
    </submittedName>
</protein>
<evidence type="ECO:0000259" key="5">
    <source>
        <dbReference type="Pfam" id="PF13693"/>
    </source>
</evidence>
<dbReference type="InterPro" id="IPR038722">
    <property type="entry name" value="Ner_HTH_dom"/>
</dbReference>
<evidence type="ECO:0000256" key="4">
    <source>
        <dbReference type="ARBA" id="ARBA00023163"/>
    </source>
</evidence>
<dbReference type="AlphaFoldDB" id="A0A4Q5KRZ2"/>
<keyword evidence="2" id="KW-0805">Transcription regulation</keyword>
<keyword evidence="4" id="KW-0804">Transcription</keyword>
<feature type="domain" description="Ner winged helix-turn-helix DNA-binding" evidence="5">
    <location>
        <begin position="7"/>
        <end position="72"/>
    </location>
</feature>
<proteinExistence type="inferred from homology"/>
<evidence type="ECO:0000256" key="3">
    <source>
        <dbReference type="ARBA" id="ARBA00023125"/>
    </source>
</evidence>
<sequence length="74" mass="8605">MNKKEIDWHSADVKCALLKSDTNMAKLAREHQLAPSTLRNIFRFHWPKGERIVAEAIGEKPEIIWPSRYMNKSA</sequence>
<dbReference type="RefSeq" id="WP_130086168.1">
    <property type="nucleotide sequence ID" value="NZ_SEZJ01000002.1"/>
</dbReference>
<dbReference type="Proteomes" id="UP000293465">
    <property type="component" value="Unassembled WGS sequence"/>
</dbReference>
<evidence type="ECO:0000313" key="6">
    <source>
        <dbReference type="EMBL" id="RYU47886.1"/>
    </source>
</evidence>
<comment type="similarity">
    <text evidence="1">Belongs to the ner transcriptional regulatory family.</text>
</comment>
<evidence type="ECO:0000256" key="2">
    <source>
        <dbReference type="ARBA" id="ARBA00023015"/>
    </source>
</evidence>
<dbReference type="GO" id="GO:0003677">
    <property type="term" value="F:DNA binding"/>
    <property type="evidence" value="ECO:0007669"/>
    <property type="project" value="UniProtKB-KW"/>
</dbReference>
<reference evidence="6 7" key="1">
    <citation type="submission" date="2019-02" db="EMBL/GenBank/DDBJ databases">
        <title>Genome sequences of Aliivibrio finisterrensis strains from farmed Atlantic salmon.</title>
        <authorList>
            <person name="Bowman J.P."/>
        </authorList>
    </citation>
    <scope>NUCLEOTIDE SEQUENCE [LARGE SCALE GENOMIC DNA]</scope>
    <source>
        <strain evidence="6 7">A32</strain>
    </source>
</reference>
<evidence type="ECO:0000313" key="7">
    <source>
        <dbReference type="Proteomes" id="UP000293465"/>
    </source>
</evidence>
<organism evidence="6 7">
    <name type="scientific">Aliivibrio finisterrensis</name>
    <dbReference type="NCBI Taxonomy" id="511998"/>
    <lineage>
        <taxon>Bacteria</taxon>
        <taxon>Pseudomonadati</taxon>
        <taxon>Pseudomonadota</taxon>
        <taxon>Gammaproteobacteria</taxon>
        <taxon>Vibrionales</taxon>
        <taxon>Vibrionaceae</taxon>
        <taxon>Aliivibrio</taxon>
    </lineage>
</organism>
<keyword evidence="3" id="KW-0238">DNA-binding</keyword>
<dbReference type="OrthoDB" id="5405994at2"/>
<dbReference type="InterPro" id="IPR010982">
    <property type="entry name" value="Lambda_DNA-bd_dom_sf"/>
</dbReference>
<dbReference type="Pfam" id="PF13693">
    <property type="entry name" value="HTH_35"/>
    <property type="match status" value="1"/>
</dbReference>